<feature type="domain" description="Smr" evidence="2">
    <location>
        <begin position="90"/>
        <end position="184"/>
    </location>
</feature>
<dbReference type="PROSITE" id="PS50828">
    <property type="entry name" value="SMR"/>
    <property type="match status" value="1"/>
</dbReference>
<reference evidence="3 4" key="1">
    <citation type="submission" date="2019-06" db="EMBL/GenBank/DDBJ databases">
        <authorList>
            <person name="Lee I."/>
            <person name="Jang G.I."/>
            <person name="Hwang C.Y."/>
        </authorList>
    </citation>
    <scope>NUCLEOTIDE SEQUENCE [LARGE SCALE GENOMIC DNA]</scope>
    <source>
        <strain evidence="3 4">PAMC 28131</strain>
    </source>
</reference>
<dbReference type="SUPFAM" id="SSF160443">
    <property type="entry name" value="SMR domain-like"/>
    <property type="match status" value="1"/>
</dbReference>
<protein>
    <submittedName>
        <fullName evidence="3">DNA mismatch repair protein MutS</fullName>
    </submittedName>
</protein>
<feature type="compositionally biased region" description="Low complexity" evidence="1">
    <location>
        <begin position="53"/>
        <end position="68"/>
    </location>
</feature>
<dbReference type="RefSeq" id="WP_140926614.1">
    <property type="nucleotide sequence ID" value="NZ_VFSU01000011.1"/>
</dbReference>
<evidence type="ECO:0000256" key="1">
    <source>
        <dbReference type="SAM" id="MobiDB-lite"/>
    </source>
</evidence>
<dbReference type="Pfam" id="PF01713">
    <property type="entry name" value="Smr"/>
    <property type="match status" value="1"/>
</dbReference>
<gene>
    <name evidence="3" type="ORF">FJQ54_01915</name>
</gene>
<evidence type="ECO:0000313" key="4">
    <source>
        <dbReference type="Proteomes" id="UP000319897"/>
    </source>
</evidence>
<accession>A0A501XTE6</accession>
<comment type="caution">
    <text evidence="3">The sequence shown here is derived from an EMBL/GenBank/DDBJ whole genome shotgun (WGS) entry which is preliminary data.</text>
</comment>
<name>A0A501XTE6_9SPHN</name>
<proteinExistence type="predicted"/>
<dbReference type="InterPro" id="IPR036063">
    <property type="entry name" value="Smr_dom_sf"/>
</dbReference>
<organism evidence="3 4">
    <name type="scientific">Sandaracinobacter neustonicus</name>
    <dbReference type="NCBI Taxonomy" id="1715348"/>
    <lineage>
        <taxon>Bacteria</taxon>
        <taxon>Pseudomonadati</taxon>
        <taxon>Pseudomonadota</taxon>
        <taxon>Alphaproteobacteria</taxon>
        <taxon>Sphingomonadales</taxon>
        <taxon>Sphingosinicellaceae</taxon>
        <taxon>Sandaracinobacter</taxon>
    </lineage>
</organism>
<feature type="region of interest" description="Disordered" evidence="1">
    <location>
        <begin position="52"/>
        <end position="78"/>
    </location>
</feature>
<evidence type="ECO:0000259" key="2">
    <source>
        <dbReference type="PROSITE" id="PS50828"/>
    </source>
</evidence>
<dbReference type="SMART" id="SM00463">
    <property type="entry name" value="SMR"/>
    <property type="match status" value="1"/>
</dbReference>
<dbReference type="PANTHER" id="PTHR35562:SF2">
    <property type="entry name" value="DNA ENDONUCLEASE SMRA-RELATED"/>
    <property type="match status" value="1"/>
</dbReference>
<sequence>MSRRLAPDEQALWALVAATVKPLHPHQPVETPPGPAPVLPPKVDRHRVGAVKARAAPSPLPSAARPPSETLDSSWDNRITSGKLTPDIVIDLHGLRREQARHLLYSRVADAEARGLRVILVITGKGHNPGPSPADLMEGRPTRGAIRADLPRWLGEDGLSSRIAAVRRAHPRHGGSGAAYLILKRKRG</sequence>
<evidence type="ECO:0000313" key="3">
    <source>
        <dbReference type="EMBL" id="TPE63643.1"/>
    </source>
</evidence>
<dbReference type="EMBL" id="VFSU01000011">
    <property type="protein sequence ID" value="TPE63643.1"/>
    <property type="molecule type" value="Genomic_DNA"/>
</dbReference>
<dbReference type="InterPro" id="IPR002625">
    <property type="entry name" value="Smr_dom"/>
</dbReference>
<dbReference type="AlphaFoldDB" id="A0A501XTE6"/>
<dbReference type="Proteomes" id="UP000319897">
    <property type="component" value="Unassembled WGS sequence"/>
</dbReference>
<dbReference type="Gene3D" id="3.30.1370.110">
    <property type="match status" value="1"/>
</dbReference>
<dbReference type="PANTHER" id="PTHR35562">
    <property type="entry name" value="DNA ENDONUCLEASE SMRA-RELATED"/>
    <property type="match status" value="1"/>
</dbReference>
<keyword evidence="4" id="KW-1185">Reference proteome</keyword>
<dbReference type="OrthoDB" id="7165597at2"/>